<evidence type="ECO:0000313" key="1">
    <source>
        <dbReference type="EMBL" id="VIO72832.1"/>
    </source>
</evidence>
<keyword evidence="2" id="KW-1185">Reference proteome</keyword>
<gene>
    <name evidence="1" type="ORF">CI1B_44800</name>
</gene>
<sequence length="310" mass="34868">MKKEEVEAILDQGDLGPIENYLEAVATERRLPAVAIGMCLTRMEEAAPALRALVARAANGERLSDDEAQLLFRGLYILGGARDTQVCKDLLRLLRRTEAELDDLLGDGLTQDMARIVAGVFDGDVEALLSLATDRSVDQFVRDQILSAAVFLTWNGSIERDRMRGLLERFYLEKLAEDQDQAWFAWQLAIALLGLRDLASLVRRAGDEGRIPDWLRERRSFEDMLAEAEQRPDDIARFEEIRLGYIGDVLEALQWSAYDDTTDQSFDDDFDAEWTPTEPVRNPLRHVGRNDPCPCGSGKKYKKCCLAGQG</sequence>
<proteinExistence type="predicted"/>
<evidence type="ECO:0008006" key="3">
    <source>
        <dbReference type="Google" id="ProtNLM"/>
    </source>
</evidence>
<organism evidence="1 2">
    <name type="scientific">Bradyrhizobium ivorense</name>
    <dbReference type="NCBI Taxonomy" id="2511166"/>
    <lineage>
        <taxon>Bacteria</taxon>
        <taxon>Pseudomonadati</taxon>
        <taxon>Pseudomonadota</taxon>
        <taxon>Alphaproteobacteria</taxon>
        <taxon>Hyphomicrobiales</taxon>
        <taxon>Nitrobacteraceae</taxon>
        <taxon>Bradyrhizobium</taxon>
    </lineage>
</organism>
<evidence type="ECO:0000313" key="2">
    <source>
        <dbReference type="Proteomes" id="UP000328092"/>
    </source>
</evidence>
<dbReference type="EMBL" id="CAADFC020000016">
    <property type="protein sequence ID" value="VIO72832.1"/>
    <property type="molecule type" value="Genomic_DNA"/>
</dbReference>
<protein>
    <recommendedName>
        <fullName evidence="3">Protein translocase subunit SecA</fullName>
    </recommendedName>
</protein>
<dbReference type="Proteomes" id="UP000328092">
    <property type="component" value="Unassembled WGS sequence"/>
</dbReference>
<dbReference type="Gene3D" id="3.10.450.50">
    <property type="match status" value="1"/>
</dbReference>
<dbReference type="AlphaFoldDB" id="A0A508TBH6"/>
<comment type="caution">
    <text evidence="1">The sequence shown here is derived from an EMBL/GenBank/DDBJ whole genome shotgun (WGS) entry which is preliminary data.</text>
</comment>
<reference evidence="1" key="1">
    <citation type="submission" date="2019-02" db="EMBL/GenBank/DDBJ databases">
        <authorList>
            <person name="Pothier F.J."/>
        </authorList>
    </citation>
    <scope>NUCLEOTIDE SEQUENCE</scope>
    <source>
        <strain evidence="1">CI-1B</strain>
    </source>
</reference>
<dbReference type="InterPro" id="IPR004027">
    <property type="entry name" value="SEC_C_motif"/>
</dbReference>
<name>A0A508TBH6_9BRAD</name>
<dbReference type="InterPro" id="IPR010602">
    <property type="entry name" value="DUF1186"/>
</dbReference>
<accession>A0A508TBH6</accession>
<dbReference type="Pfam" id="PF06685">
    <property type="entry name" value="DUF1186"/>
    <property type="match status" value="1"/>
</dbReference>
<dbReference type="Pfam" id="PF02810">
    <property type="entry name" value="SEC-C"/>
    <property type="match status" value="1"/>
</dbReference>
<dbReference type="SUPFAM" id="SSF103642">
    <property type="entry name" value="Sec-C motif"/>
    <property type="match status" value="1"/>
</dbReference>
<dbReference type="OrthoDB" id="1551443at2"/>
<dbReference type="RefSeq" id="WP_139861635.1">
    <property type="nucleotide sequence ID" value="NZ_CAADFC020000016.1"/>
</dbReference>